<dbReference type="GO" id="GO:0043022">
    <property type="term" value="F:ribosome binding"/>
    <property type="evidence" value="ECO:0007669"/>
    <property type="project" value="TreeGrafter"/>
</dbReference>
<evidence type="ECO:0000256" key="9">
    <source>
        <dbReference type="SAM" id="MobiDB-lite"/>
    </source>
</evidence>
<evidence type="ECO:0000256" key="6">
    <source>
        <dbReference type="ARBA" id="ARBA00022737"/>
    </source>
</evidence>
<evidence type="ECO:0000259" key="11">
    <source>
        <dbReference type="Pfam" id="PF08662"/>
    </source>
</evidence>
<evidence type="ECO:0000256" key="10">
    <source>
        <dbReference type="SAM" id="Phobius"/>
    </source>
</evidence>
<dbReference type="Proteomes" id="UP000005237">
    <property type="component" value="Unassembled WGS sequence"/>
</dbReference>
<evidence type="ECO:0000256" key="8">
    <source>
        <dbReference type="ARBA" id="ARBA00022917"/>
    </source>
</evidence>
<dbReference type="PANTHER" id="PTHR13227">
    <property type="entry name" value="EUKARYOTIC TRANSLATION INITIATION FACTOR 2A"/>
    <property type="match status" value="1"/>
</dbReference>
<dbReference type="Gene3D" id="1.20.1070.10">
    <property type="entry name" value="Rhodopsin 7-helix transmembrane proteins"/>
    <property type="match status" value="1"/>
</dbReference>
<dbReference type="Pfam" id="PF08662">
    <property type="entry name" value="eIF2A"/>
    <property type="match status" value="1"/>
</dbReference>
<comment type="similarity">
    <text evidence="2">Belongs to the WD repeat EIF2A family.</text>
</comment>
<keyword evidence="4" id="KW-0396">Initiation factor</keyword>
<keyword evidence="7" id="KW-0810">Translation regulation</keyword>
<keyword evidence="10" id="KW-0472">Membrane</keyword>
<dbReference type="Gene3D" id="2.130.10.10">
    <property type="entry name" value="YVTN repeat-like/Quinoprotein amine dehydrogenase"/>
    <property type="match status" value="1"/>
</dbReference>
<dbReference type="InterPro" id="IPR013979">
    <property type="entry name" value="TIF_beta_prop-like"/>
</dbReference>
<dbReference type="InterPro" id="IPR015943">
    <property type="entry name" value="WD40/YVTN_repeat-like_dom_sf"/>
</dbReference>
<dbReference type="GO" id="GO:0000049">
    <property type="term" value="F:tRNA binding"/>
    <property type="evidence" value="ECO:0007669"/>
    <property type="project" value="TreeGrafter"/>
</dbReference>
<keyword evidence="10" id="KW-0812">Transmembrane</keyword>
<feature type="domain" description="Translation initiation factor beta propellor-like" evidence="11">
    <location>
        <begin position="54"/>
        <end position="224"/>
    </location>
</feature>
<evidence type="ECO:0000256" key="3">
    <source>
        <dbReference type="ARBA" id="ARBA00013819"/>
    </source>
</evidence>
<protein>
    <recommendedName>
        <fullName evidence="3">Eukaryotic translation initiation factor 2A</fullName>
    </recommendedName>
</protein>
<keyword evidence="8" id="KW-0648">Protein biosynthesis</keyword>
<comment type="function">
    <text evidence="1">Functions in the early steps of protein synthesis of a small number of specific mRNAs. Acts by directing the binding of methionyl-tRNAi to 40S ribosomal subunits. In contrast to the eIF-2 complex, it binds methionyl-tRNAi to 40S subunits in a codon-dependent manner, whereas the eIF-2 complex binds methionyl-tRNAi to 40S subunits in a GTP-dependent manner.</text>
</comment>
<evidence type="ECO:0000256" key="1">
    <source>
        <dbReference type="ARBA" id="ARBA00003993"/>
    </source>
</evidence>
<keyword evidence="6" id="KW-0677">Repeat</keyword>
<evidence type="ECO:0000313" key="13">
    <source>
        <dbReference type="Proteomes" id="UP000005237"/>
    </source>
</evidence>
<feature type="transmembrane region" description="Helical" evidence="10">
    <location>
        <begin position="377"/>
        <end position="401"/>
    </location>
</feature>
<accession>A0A8R1I202</accession>
<organism evidence="12 13">
    <name type="scientific">Caenorhabditis japonica</name>
    <dbReference type="NCBI Taxonomy" id="281687"/>
    <lineage>
        <taxon>Eukaryota</taxon>
        <taxon>Metazoa</taxon>
        <taxon>Ecdysozoa</taxon>
        <taxon>Nematoda</taxon>
        <taxon>Chromadorea</taxon>
        <taxon>Rhabditida</taxon>
        <taxon>Rhabditina</taxon>
        <taxon>Rhabditomorpha</taxon>
        <taxon>Rhabditoidea</taxon>
        <taxon>Rhabditidae</taxon>
        <taxon>Peloderinae</taxon>
        <taxon>Caenorhabditis</taxon>
    </lineage>
</organism>
<feature type="compositionally biased region" description="Low complexity" evidence="9">
    <location>
        <begin position="285"/>
        <end position="301"/>
    </location>
</feature>
<sequence>MFGWYEIFGLFHEYSSENLPAPHLNGYSKRKVPKTEGQRNIRSIRGKAGSLNEKKSKVAFDAARLLFLINLQSGDQIIVPLDKQGPVYAAKWNPNSREFVVCYGYMPAKVTFYNTKGEPTFDLLEGPRNDVFYNAFGNIVLVCGFGNISKGKMEFWDVENKKEIISIEVPNTTLFDWAPDGQHFVTCTTAPRLRIDNSYRFWHYTGRMLAETHFDSPKEELWEVRWRPMSGYNKFAIKELTKTDKMAAGLPIRKKDASHPLNNVPAGAVRQAGAYVPPHLRKPLGGASAAPAASANGSSANQNQRPGGGRGTNGNAPQAFRPQQSEQERKLFQLKKKVDEIQVLKDNSQPSSHLFRTLPVTSLQRSSRSKRSQLRNAIYTMLAIVTSYLVCNGVHLFLTILERFDPSYLYDSVDSSQSSTFYIVLSDTVSICYMISSAIRIFIYAKCNPKLRQEISDYIQRRKLDTALNSS</sequence>
<dbReference type="SUPFAM" id="SSF81321">
    <property type="entry name" value="Family A G protein-coupled receptor-like"/>
    <property type="match status" value="1"/>
</dbReference>
<evidence type="ECO:0000313" key="12">
    <source>
        <dbReference type="EnsemblMetazoa" id="CJA12300.1"/>
    </source>
</evidence>
<proteinExistence type="inferred from homology"/>
<evidence type="ECO:0000256" key="4">
    <source>
        <dbReference type="ARBA" id="ARBA00022540"/>
    </source>
</evidence>
<feature type="compositionally biased region" description="Polar residues" evidence="9">
    <location>
        <begin position="313"/>
        <end position="325"/>
    </location>
</feature>
<dbReference type="SUPFAM" id="SSF82171">
    <property type="entry name" value="DPP6 N-terminal domain-like"/>
    <property type="match status" value="1"/>
</dbReference>
<evidence type="ECO:0000256" key="2">
    <source>
        <dbReference type="ARBA" id="ARBA00009573"/>
    </source>
</evidence>
<name>A0A8R1I202_CAEJA</name>
<dbReference type="GO" id="GO:0006417">
    <property type="term" value="P:regulation of translation"/>
    <property type="evidence" value="ECO:0007669"/>
    <property type="project" value="UniProtKB-KW"/>
</dbReference>
<keyword evidence="13" id="KW-1185">Reference proteome</keyword>
<dbReference type="EnsemblMetazoa" id="CJA12300.1">
    <property type="protein sequence ID" value="CJA12300.1"/>
    <property type="gene ID" value="WBGene00131504"/>
</dbReference>
<dbReference type="InterPro" id="IPR011387">
    <property type="entry name" value="TIF2A"/>
</dbReference>
<evidence type="ECO:0000256" key="5">
    <source>
        <dbReference type="ARBA" id="ARBA00022574"/>
    </source>
</evidence>
<keyword evidence="10" id="KW-1133">Transmembrane helix</keyword>
<dbReference type="AlphaFoldDB" id="A0A8R1I202"/>
<dbReference type="GO" id="GO:0003743">
    <property type="term" value="F:translation initiation factor activity"/>
    <property type="evidence" value="ECO:0007669"/>
    <property type="project" value="UniProtKB-KW"/>
</dbReference>
<dbReference type="PANTHER" id="PTHR13227:SF0">
    <property type="entry name" value="EUKARYOTIC TRANSLATION INITIATION FACTOR 2A"/>
    <property type="match status" value="1"/>
</dbReference>
<feature type="transmembrane region" description="Helical" evidence="10">
    <location>
        <begin position="421"/>
        <end position="443"/>
    </location>
</feature>
<reference evidence="13" key="1">
    <citation type="submission" date="2010-08" db="EMBL/GenBank/DDBJ databases">
        <authorList>
            <consortium name="Caenorhabditis japonica Sequencing Consortium"/>
            <person name="Wilson R.K."/>
        </authorList>
    </citation>
    <scope>NUCLEOTIDE SEQUENCE [LARGE SCALE GENOMIC DNA]</scope>
    <source>
        <strain evidence="13">DF5081</strain>
    </source>
</reference>
<dbReference type="GO" id="GO:0003729">
    <property type="term" value="F:mRNA binding"/>
    <property type="evidence" value="ECO:0007669"/>
    <property type="project" value="TreeGrafter"/>
</dbReference>
<feature type="region of interest" description="Disordered" evidence="9">
    <location>
        <begin position="277"/>
        <end position="327"/>
    </location>
</feature>
<reference evidence="12" key="2">
    <citation type="submission" date="2022-06" db="UniProtKB">
        <authorList>
            <consortium name="EnsemblMetazoa"/>
        </authorList>
    </citation>
    <scope>IDENTIFICATION</scope>
    <source>
        <strain evidence="12">DF5081</strain>
    </source>
</reference>
<keyword evidence="5" id="KW-0853">WD repeat</keyword>
<evidence type="ECO:0000256" key="7">
    <source>
        <dbReference type="ARBA" id="ARBA00022845"/>
    </source>
</evidence>
<dbReference type="GO" id="GO:0022627">
    <property type="term" value="C:cytosolic small ribosomal subunit"/>
    <property type="evidence" value="ECO:0007669"/>
    <property type="project" value="TreeGrafter"/>
</dbReference>